<proteinExistence type="inferred from homology"/>
<evidence type="ECO:0000256" key="6">
    <source>
        <dbReference type="RuleBase" id="RU000477"/>
    </source>
</evidence>
<keyword evidence="9" id="KW-1185">Reference proteome</keyword>
<keyword evidence="4 7" id="KW-1133">Transmembrane helix</keyword>
<dbReference type="InterPro" id="IPR000425">
    <property type="entry name" value="MIP"/>
</dbReference>
<dbReference type="Proteomes" id="UP000484015">
    <property type="component" value="Unassembled WGS sequence"/>
</dbReference>
<dbReference type="SUPFAM" id="SSF81338">
    <property type="entry name" value="Aquaporin-like"/>
    <property type="match status" value="1"/>
</dbReference>
<keyword evidence="5 7" id="KW-0472">Membrane</keyword>
<dbReference type="Pfam" id="PF00230">
    <property type="entry name" value="MIP"/>
    <property type="match status" value="1"/>
</dbReference>
<evidence type="ECO:0000313" key="9">
    <source>
        <dbReference type="Proteomes" id="UP000484015"/>
    </source>
</evidence>
<evidence type="ECO:0000256" key="5">
    <source>
        <dbReference type="ARBA" id="ARBA00023136"/>
    </source>
</evidence>
<dbReference type="InterPro" id="IPR023271">
    <property type="entry name" value="Aquaporin-like"/>
</dbReference>
<dbReference type="PANTHER" id="PTHR45724:SF13">
    <property type="entry name" value="AQUAPORIN NIP1-1-RELATED"/>
    <property type="match status" value="1"/>
</dbReference>
<evidence type="ECO:0000256" key="2">
    <source>
        <dbReference type="ARBA" id="ARBA00022448"/>
    </source>
</evidence>
<dbReference type="PRINTS" id="PR00783">
    <property type="entry name" value="MINTRINSICP"/>
</dbReference>
<accession>A0A6L6PUU4</accession>
<comment type="caution">
    <text evidence="8">The sequence shown here is derived from an EMBL/GenBank/DDBJ whole genome shotgun (WGS) entry which is preliminary data.</text>
</comment>
<dbReference type="PANTHER" id="PTHR45724">
    <property type="entry name" value="AQUAPORIN NIP2-1"/>
    <property type="match status" value="1"/>
</dbReference>
<organism evidence="8 9">
    <name type="scientific">Pseudoduganella ginsengisoli</name>
    <dbReference type="NCBI Taxonomy" id="1462440"/>
    <lineage>
        <taxon>Bacteria</taxon>
        <taxon>Pseudomonadati</taxon>
        <taxon>Pseudomonadota</taxon>
        <taxon>Betaproteobacteria</taxon>
        <taxon>Burkholderiales</taxon>
        <taxon>Oxalobacteraceae</taxon>
        <taxon>Telluria group</taxon>
        <taxon>Pseudoduganella</taxon>
    </lineage>
</organism>
<dbReference type="EMBL" id="WNLA01000001">
    <property type="protein sequence ID" value="MTW01225.1"/>
    <property type="molecule type" value="Genomic_DNA"/>
</dbReference>
<keyword evidence="3 6" id="KW-0812">Transmembrane</keyword>
<name>A0A6L6PUU4_9BURK</name>
<feature type="transmembrane region" description="Helical" evidence="7">
    <location>
        <begin position="195"/>
        <end position="215"/>
    </location>
</feature>
<dbReference type="AlphaFoldDB" id="A0A6L6PUU4"/>
<evidence type="ECO:0000256" key="1">
    <source>
        <dbReference type="ARBA" id="ARBA00004141"/>
    </source>
</evidence>
<evidence type="ECO:0000256" key="3">
    <source>
        <dbReference type="ARBA" id="ARBA00022692"/>
    </source>
</evidence>
<evidence type="ECO:0000256" key="7">
    <source>
        <dbReference type="SAM" id="Phobius"/>
    </source>
</evidence>
<dbReference type="GO" id="GO:0015267">
    <property type="term" value="F:channel activity"/>
    <property type="evidence" value="ECO:0007669"/>
    <property type="project" value="InterPro"/>
</dbReference>
<feature type="transmembrane region" description="Helical" evidence="7">
    <location>
        <begin position="123"/>
        <end position="141"/>
    </location>
</feature>
<reference evidence="8 9" key="1">
    <citation type="submission" date="2019-11" db="EMBL/GenBank/DDBJ databases">
        <title>Type strains purchased from KCTC, JCM and DSMZ.</title>
        <authorList>
            <person name="Lu H."/>
        </authorList>
    </citation>
    <scope>NUCLEOTIDE SEQUENCE [LARGE SCALE GENOMIC DNA]</scope>
    <source>
        <strain evidence="8 9">KCTC 42409</strain>
    </source>
</reference>
<dbReference type="InterPro" id="IPR034294">
    <property type="entry name" value="Aquaporin_transptr"/>
</dbReference>
<protein>
    <submittedName>
        <fullName evidence="8">Aquaporin family protein</fullName>
    </submittedName>
</protein>
<comment type="subcellular location">
    <subcellularLocation>
        <location evidence="1">Membrane</location>
        <topology evidence="1">Multi-pass membrane protein</topology>
    </subcellularLocation>
</comment>
<dbReference type="GO" id="GO:0016020">
    <property type="term" value="C:membrane"/>
    <property type="evidence" value="ECO:0007669"/>
    <property type="project" value="UniProtKB-SubCell"/>
</dbReference>
<keyword evidence="2 6" id="KW-0813">Transport</keyword>
<comment type="similarity">
    <text evidence="6">Belongs to the MIP/aquaporin (TC 1.A.8) family.</text>
</comment>
<feature type="transmembrane region" description="Helical" evidence="7">
    <location>
        <begin position="148"/>
        <end position="165"/>
    </location>
</feature>
<feature type="transmembrane region" description="Helical" evidence="7">
    <location>
        <begin position="85"/>
        <end position="103"/>
    </location>
</feature>
<evidence type="ECO:0000256" key="4">
    <source>
        <dbReference type="ARBA" id="ARBA00022989"/>
    </source>
</evidence>
<dbReference type="OrthoDB" id="9807293at2"/>
<gene>
    <name evidence="8" type="ORF">GM668_03885</name>
</gene>
<evidence type="ECO:0000313" key="8">
    <source>
        <dbReference type="EMBL" id="MTW01225.1"/>
    </source>
</evidence>
<dbReference type="Gene3D" id="1.20.1080.10">
    <property type="entry name" value="Glycerol uptake facilitator protein"/>
    <property type="match status" value="1"/>
</dbReference>
<sequence length="235" mass="24020">MTLARRIVAEGLGTALLLAVVVGSGIMAERLASGNVAIALLANAIATGAGLIALILMLGPISGAHFNPVVTLSEAWQGNVAGREVLPYMAVQVIGAFAGVAAAHGMFGEPLFFASQHVRTGPAQWWSEGVATFGLIAVIIGTSRSRPAVTPFAVAAYIVAAYWFTSSTSFANPAVTLARAATDTFAGIRPADAPGFIVAQLAGAAAASALFCWLYPAPRQPVAASLDALKTADYH</sequence>
<dbReference type="RefSeq" id="WP_155437563.1">
    <property type="nucleotide sequence ID" value="NZ_WNLA01000001.1"/>
</dbReference>
<feature type="transmembrane region" description="Helical" evidence="7">
    <location>
        <begin position="38"/>
        <end position="64"/>
    </location>
</feature>